<gene>
    <name evidence="1" type="ORF">A2519_22450</name>
</gene>
<dbReference type="Proteomes" id="UP000179243">
    <property type="component" value="Unassembled WGS sequence"/>
</dbReference>
<name>A0A1F7F3H2_UNCRA</name>
<dbReference type="Gene3D" id="2.160.20.10">
    <property type="entry name" value="Single-stranded right-handed beta-helix, Pectin lyase-like"/>
    <property type="match status" value="1"/>
</dbReference>
<dbReference type="SUPFAM" id="SSF51126">
    <property type="entry name" value="Pectin lyase-like"/>
    <property type="match status" value="1"/>
</dbReference>
<organism evidence="1 2">
    <name type="scientific">Candidatus Raymondbacteria bacterium RIFOXYD12_FULL_49_13</name>
    <dbReference type="NCBI Taxonomy" id="1817890"/>
    <lineage>
        <taxon>Bacteria</taxon>
        <taxon>Raymondiibacteriota</taxon>
    </lineage>
</organism>
<evidence type="ECO:0000313" key="1">
    <source>
        <dbReference type="EMBL" id="OGK01215.1"/>
    </source>
</evidence>
<dbReference type="SMART" id="SM00710">
    <property type="entry name" value="PbH1"/>
    <property type="match status" value="4"/>
</dbReference>
<evidence type="ECO:0000313" key="2">
    <source>
        <dbReference type="Proteomes" id="UP000179243"/>
    </source>
</evidence>
<sequence length="514" mass="55976">MRIFLSILVGFMFTTHIIAWTTWDNKSVPVLAAPANPVICSTSTQLYMALRTQQPGRAVVLKDGTYNIASIEPLRIDSPRVSIRGMSGNPTAIVLVGKGFENCDDVEEEMLQLYGTDVLLADFTISECRCNCVKFQSGANNNTVFHNVHFLNVGERMIKHPNVPFSESCTLRHCHFENTKIPSASRCGSNSLDQDGNYIAGIDIMYGRNWVIHDNVFLNIKGSSGGGRGAIFLWGMSENMVSERNTIAGCDRSICYGNPGGSYVIGGIIRNNFINRGAGQAMEICQSSNIQTFNNTVYSTVPTYSLAISYYQPGGGNEFKNNIVFGNLYRNGGAVVDTARNLIRTTMQNWFISPATNDLHLNAFATAAVNSGLANLVTDDWNGHCRAATDALTDIGADEYNSVVVQCPGPAIETNSDMSAGNIKITAMPNPFNSAVTITVEDVNGQQAVKRENARIDIFTIHGKHVQSLPVARPALGGLSASFIWDASAQPSGAYIIRVIIEEKILVKQIIFMK</sequence>
<protein>
    <recommendedName>
        <fullName evidence="3">Secretion system C-terminal sorting domain-containing protein</fullName>
    </recommendedName>
</protein>
<dbReference type="InterPro" id="IPR012334">
    <property type="entry name" value="Pectin_lyas_fold"/>
</dbReference>
<dbReference type="InterPro" id="IPR011050">
    <property type="entry name" value="Pectin_lyase_fold/virulence"/>
</dbReference>
<dbReference type="EMBL" id="MFYX01000130">
    <property type="protein sequence ID" value="OGK01215.1"/>
    <property type="molecule type" value="Genomic_DNA"/>
</dbReference>
<dbReference type="InterPro" id="IPR006626">
    <property type="entry name" value="PbH1"/>
</dbReference>
<comment type="caution">
    <text evidence="1">The sequence shown here is derived from an EMBL/GenBank/DDBJ whole genome shotgun (WGS) entry which is preliminary data.</text>
</comment>
<evidence type="ECO:0008006" key="3">
    <source>
        <dbReference type="Google" id="ProtNLM"/>
    </source>
</evidence>
<reference evidence="1 2" key="1">
    <citation type="journal article" date="2016" name="Nat. Commun.">
        <title>Thousands of microbial genomes shed light on interconnected biogeochemical processes in an aquifer system.</title>
        <authorList>
            <person name="Anantharaman K."/>
            <person name="Brown C.T."/>
            <person name="Hug L.A."/>
            <person name="Sharon I."/>
            <person name="Castelle C.J."/>
            <person name="Probst A.J."/>
            <person name="Thomas B.C."/>
            <person name="Singh A."/>
            <person name="Wilkins M.J."/>
            <person name="Karaoz U."/>
            <person name="Brodie E.L."/>
            <person name="Williams K.H."/>
            <person name="Hubbard S.S."/>
            <person name="Banfield J.F."/>
        </authorList>
    </citation>
    <scope>NUCLEOTIDE SEQUENCE [LARGE SCALE GENOMIC DNA]</scope>
</reference>
<dbReference type="AlphaFoldDB" id="A0A1F7F3H2"/>
<proteinExistence type="predicted"/>
<accession>A0A1F7F3H2</accession>